<dbReference type="AlphaFoldDB" id="A0A4R6J6A4"/>
<dbReference type="RefSeq" id="WP_133805426.1">
    <property type="nucleotide sequence ID" value="NZ_SNWQ01000034.1"/>
</dbReference>
<dbReference type="InterPro" id="IPR045926">
    <property type="entry name" value="DUF6345"/>
</dbReference>
<organism evidence="1 2">
    <name type="scientific">Kribbella caucasensis</name>
    <dbReference type="NCBI Taxonomy" id="2512215"/>
    <lineage>
        <taxon>Bacteria</taxon>
        <taxon>Bacillati</taxon>
        <taxon>Actinomycetota</taxon>
        <taxon>Actinomycetes</taxon>
        <taxon>Propionibacteriales</taxon>
        <taxon>Kribbellaceae</taxon>
        <taxon>Kribbella</taxon>
    </lineage>
</organism>
<dbReference type="OrthoDB" id="135768at2"/>
<proteinExistence type="predicted"/>
<protein>
    <recommendedName>
        <fullName evidence="3">CHAT domain-containing protein</fullName>
    </recommendedName>
</protein>
<accession>A0A4R6J6A4</accession>
<name>A0A4R6J6A4_9ACTN</name>
<sequence>MSYGIGVEWINDYNNLNQLHHEHEDAGGFYDELRNHDGATGLFNWGNSNAWEDDFKANARGGHADQWLERADIVYFTGHGSTTGFYFRSDVPDDSQVRGDFTSNGNGNDGDLRMGHGDLEWLALEVCNTLQMDATLNGTNRDVFDRWADAFEGAHAILSFTNVSLDLPDPGRVFASAMDGRWLSVVYGIPEWLVQGGPMRVIDAWFFMAEHCQPTGVEAAVLYANSPGTNTGADFLHGHGFVSPDPVRGQGLFSWTWIPHAC</sequence>
<dbReference type="Proteomes" id="UP000295388">
    <property type="component" value="Unassembled WGS sequence"/>
</dbReference>
<dbReference type="EMBL" id="SNWQ01000034">
    <property type="protein sequence ID" value="TDO30989.1"/>
    <property type="molecule type" value="Genomic_DNA"/>
</dbReference>
<comment type="caution">
    <text evidence="1">The sequence shown here is derived from an EMBL/GenBank/DDBJ whole genome shotgun (WGS) entry which is preliminary data.</text>
</comment>
<evidence type="ECO:0000313" key="1">
    <source>
        <dbReference type="EMBL" id="TDO30989.1"/>
    </source>
</evidence>
<dbReference type="Pfam" id="PF19872">
    <property type="entry name" value="DUF6345"/>
    <property type="match status" value="1"/>
</dbReference>
<keyword evidence="2" id="KW-1185">Reference proteome</keyword>
<evidence type="ECO:0008006" key="3">
    <source>
        <dbReference type="Google" id="ProtNLM"/>
    </source>
</evidence>
<evidence type="ECO:0000313" key="2">
    <source>
        <dbReference type="Proteomes" id="UP000295388"/>
    </source>
</evidence>
<gene>
    <name evidence="1" type="ORF">EV643_13413</name>
</gene>
<reference evidence="1 2" key="1">
    <citation type="submission" date="2019-03" db="EMBL/GenBank/DDBJ databases">
        <title>Genomic Encyclopedia of Type Strains, Phase III (KMG-III): the genomes of soil and plant-associated and newly described type strains.</title>
        <authorList>
            <person name="Whitman W."/>
        </authorList>
    </citation>
    <scope>NUCLEOTIDE SEQUENCE [LARGE SCALE GENOMIC DNA]</scope>
    <source>
        <strain evidence="1 2">VKM Ac-2527</strain>
    </source>
</reference>